<organism evidence="2 3">
    <name type="scientific">Melanomma pulvis-pyrius CBS 109.77</name>
    <dbReference type="NCBI Taxonomy" id="1314802"/>
    <lineage>
        <taxon>Eukaryota</taxon>
        <taxon>Fungi</taxon>
        <taxon>Dikarya</taxon>
        <taxon>Ascomycota</taxon>
        <taxon>Pezizomycotina</taxon>
        <taxon>Dothideomycetes</taxon>
        <taxon>Pleosporomycetidae</taxon>
        <taxon>Pleosporales</taxon>
        <taxon>Melanommataceae</taxon>
        <taxon>Melanomma</taxon>
    </lineage>
</organism>
<name>A0A6A6X846_9PLEO</name>
<proteinExistence type="predicted"/>
<dbReference type="EMBL" id="MU001977">
    <property type="protein sequence ID" value="KAF2792273.1"/>
    <property type="molecule type" value="Genomic_DNA"/>
</dbReference>
<evidence type="ECO:0000256" key="1">
    <source>
        <dbReference type="SAM" id="MobiDB-lite"/>
    </source>
</evidence>
<dbReference type="AlphaFoldDB" id="A0A6A6X846"/>
<protein>
    <submittedName>
        <fullName evidence="2">Uncharacterized protein</fullName>
    </submittedName>
</protein>
<gene>
    <name evidence="2" type="ORF">K505DRAFT_326263</name>
</gene>
<keyword evidence="3" id="KW-1185">Reference proteome</keyword>
<reference evidence="2" key="1">
    <citation type="journal article" date="2020" name="Stud. Mycol.">
        <title>101 Dothideomycetes genomes: a test case for predicting lifestyles and emergence of pathogens.</title>
        <authorList>
            <person name="Haridas S."/>
            <person name="Albert R."/>
            <person name="Binder M."/>
            <person name="Bloem J."/>
            <person name="Labutti K."/>
            <person name="Salamov A."/>
            <person name="Andreopoulos B."/>
            <person name="Baker S."/>
            <person name="Barry K."/>
            <person name="Bills G."/>
            <person name="Bluhm B."/>
            <person name="Cannon C."/>
            <person name="Castanera R."/>
            <person name="Culley D."/>
            <person name="Daum C."/>
            <person name="Ezra D."/>
            <person name="Gonzalez J."/>
            <person name="Henrissat B."/>
            <person name="Kuo A."/>
            <person name="Liang C."/>
            <person name="Lipzen A."/>
            <person name="Lutzoni F."/>
            <person name="Magnuson J."/>
            <person name="Mondo S."/>
            <person name="Nolan M."/>
            <person name="Ohm R."/>
            <person name="Pangilinan J."/>
            <person name="Park H.-J."/>
            <person name="Ramirez L."/>
            <person name="Alfaro M."/>
            <person name="Sun H."/>
            <person name="Tritt A."/>
            <person name="Yoshinaga Y."/>
            <person name="Zwiers L.-H."/>
            <person name="Turgeon B."/>
            <person name="Goodwin S."/>
            <person name="Spatafora J."/>
            <person name="Crous P."/>
            <person name="Grigoriev I."/>
        </authorList>
    </citation>
    <scope>NUCLEOTIDE SEQUENCE</scope>
    <source>
        <strain evidence="2">CBS 109.77</strain>
    </source>
</reference>
<dbReference type="Proteomes" id="UP000799757">
    <property type="component" value="Unassembled WGS sequence"/>
</dbReference>
<feature type="region of interest" description="Disordered" evidence="1">
    <location>
        <begin position="1"/>
        <end position="46"/>
    </location>
</feature>
<feature type="compositionally biased region" description="Low complexity" evidence="1">
    <location>
        <begin position="23"/>
        <end position="38"/>
    </location>
</feature>
<evidence type="ECO:0000313" key="2">
    <source>
        <dbReference type="EMBL" id="KAF2792273.1"/>
    </source>
</evidence>
<accession>A0A6A6X846</accession>
<evidence type="ECO:0000313" key="3">
    <source>
        <dbReference type="Proteomes" id="UP000799757"/>
    </source>
</evidence>
<sequence>MPWPFKFRPHSSARHSVSKDSTSKASTRAPSRTSTSPPRADPRSHIRKPHCPLDFWHLEHDDRETLIDNIIPYLAGSLRDQHLPQLFLKRNHWAQEFIKSERAGADTDDAPQFRETTTAFWLNPTSMTTDLLDLTRFWFFTLLRYFYRMRFVDGPRIAREDLDARNLDASRTSIYLSKFTDDEVHCLTHSRSNYGVKFYQYCHKHTKKSLPWTQFCERIQSFCHSLGLQAISEHPEHNLLELEQNLTSMVLHRRIEDVSSHFSSHLVKNTFLIGKTRADLKKLEDRAKSSAVHNDIAVAELKREIKELSRRLGHTPPLSPVLEQPLEMDSGLGAETQNQNLGVVDQDAIDEILQKNEDSAQLIRTLQTGLSELRNQFTRLQDVSVMADTLDGCRWLLENLPAGKSIYGTGAHRWKQFWAKEWESCIKKRRKSHPLWKLNGEEKYNSAGKKLYATLSKRLHDYGEQRGDKLHPDVQRVLDVIKPVNFDGDGKIDIDAERKRWTG</sequence>
<dbReference type="OrthoDB" id="3766353at2759"/>